<evidence type="ECO:0000256" key="2">
    <source>
        <dbReference type="ARBA" id="ARBA00022630"/>
    </source>
</evidence>
<feature type="binding site" evidence="7">
    <location>
        <position position="308"/>
    </location>
    <ligand>
        <name>glyoxylate</name>
        <dbReference type="ChEBI" id="CHEBI:36655"/>
    </ligand>
</feature>
<comment type="caution">
    <text evidence="9">The sequence shown here is derived from an EMBL/GenBank/DDBJ whole genome shotgun (WGS) entry which is preliminary data.</text>
</comment>
<keyword evidence="2 7" id="KW-0285">Flavoprotein</keyword>
<gene>
    <name evidence="9" type="ORF">FHS12_002674</name>
</gene>
<dbReference type="Gene3D" id="3.20.20.70">
    <property type="entry name" value="Aldolase class I"/>
    <property type="match status" value="1"/>
</dbReference>
<evidence type="ECO:0000313" key="10">
    <source>
        <dbReference type="Proteomes" id="UP000577707"/>
    </source>
</evidence>
<dbReference type="GO" id="GO:0010181">
    <property type="term" value="F:FMN binding"/>
    <property type="evidence" value="ECO:0007669"/>
    <property type="project" value="InterPro"/>
</dbReference>
<dbReference type="FunFam" id="3.20.20.70:FF:000029">
    <property type="entry name" value="L-lactate dehydrogenase"/>
    <property type="match status" value="1"/>
</dbReference>
<dbReference type="PIRSF" id="PIRSF000138">
    <property type="entry name" value="Al-hdrx_acd_dh"/>
    <property type="match status" value="1"/>
</dbReference>
<evidence type="ECO:0000256" key="6">
    <source>
        <dbReference type="PIRSR" id="PIRSR000138-1"/>
    </source>
</evidence>
<accession>A0A7W5F906</accession>
<dbReference type="InterPro" id="IPR000262">
    <property type="entry name" value="FMN-dep_DH"/>
</dbReference>
<dbReference type="CDD" id="cd02809">
    <property type="entry name" value="alpha_hydroxyacid_oxid_FMN"/>
    <property type="match status" value="1"/>
</dbReference>
<feature type="binding site" evidence="7">
    <location>
        <position position="306"/>
    </location>
    <ligand>
        <name>FMN</name>
        <dbReference type="ChEBI" id="CHEBI:58210"/>
    </ligand>
</feature>
<feature type="binding site" evidence="7">
    <location>
        <begin position="115"/>
        <end position="117"/>
    </location>
    <ligand>
        <name>FMN</name>
        <dbReference type="ChEBI" id="CHEBI:58210"/>
    </ligand>
</feature>
<dbReference type="AlphaFoldDB" id="A0A7W5F906"/>
<keyword evidence="3 7" id="KW-0288">FMN</keyword>
<reference evidence="9 10" key="1">
    <citation type="submission" date="2020-08" db="EMBL/GenBank/DDBJ databases">
        <title>Genomic Encyclopedia of Type Strains, Phase III (KMG-III): the genomes of soil and plant-associated and newly described type strains.</title>
        <authorList>
            <person name="Whitman W."/>
        </authorList>
    </citation>
    <scope>NUCLEOTIDE SEQUENCE [LARGE SCALE GENOMIC DNA]</scope>
    <source>
        <strain evidence="9 10">CECT 3302</strain>
    </source>
</reference>
<keyword evidence="4 9" id="KW-0560">Oxidoreductase</keyword>
<dbReference type="InterPro" id="IPR013785">
    <property type="entry name" value="Aldolase_TIM"/>
</dbReference>
<dbReference type="InterPro" id="IPR012133">
    <property type="entry name" value="Alpha-hydoxy_acid_DH_FMN"/>
</dbReference>
<feature type="active site" description="Proton acceptor" evidence="6">
    <location>
        <position position="308"/>
    </location>
</feature>
<dbReference type="Proteomes" id="UP000577707">
    <property type="component" value="Unassembled WGS sequence"/>
</dbReference>
<organism evidence="9 10">
    <name type="scientific">Nocardioides albus</name>
    <dbReference type="NCBI Taxonomy" id="1841"/>
    <lineage>
        <taxon>Bacteria</taxon>
        <taxon>Bacillati</taxon>
        <taxon>Actinomycetota</taxon>
        <taxon>Actinomycetes</taxon>
        <taxon>Propionibacteriales</taxon>
        <taxon>Nocardioidaceae</taxon>
        <taxon>Nocardioides</taxon>
    </lineage>
</organism>
<feature type="binding site" evidence="7">
    <location>
        <position position="166"/>
    </location>
    <ligand>
        <name>FMN</name>
        <dbReference type="ChEBI" id="CHEBI:58210"/>
    </ligand>
</feature>
<evidence type="ECO:0000256" key="4">
    <source>
        <dbReference type="ARBA" id="ARBA00023002"/>
    </source>
</evidence>
<evidence type="ECO:0000256" key="7">
    <source>
        <dbReference type="PIRSR" id="PIRSR000138-2"/>
    </source>
</evidence>
<evidence type="ECO:0000256" key="1">
    <source>
        <dbReference type="ARBA" id="ARBA00001917"/>
    </source>
</evidence>
<evidence type="ECO:0000256" key="3">
    <source>
        <dbReference type="ARBA" id="ARBA00022643"/>
    </source>
</evidence>
<feature type="binding site" evidence="7">
    <location>
        <position position="144"/>
    </location>
    <ligand>
        <name>FMN</name>
        <dbReference type="ChEBI" id="CHEBI:58210"/>
    </ligand>
</feature>
<comment type="cofactor">
    <cofactor evidence="1">
        <name>FMN</name>
        <dbReference type="ChEBI" id="CHEBI:58210"/>
    </cofactor>
</comment>
<feature type="binding site" evidence="7">
    <location>
        <position position="311"/>
    </location>
    <ligand>
        <name>glyoxylate</name>
        <dbReference type="ChEBI" id="CHEBI:36655"/>
    </ligand>
</feature>
<evidence type="ECO:0000313" key="9">
    <source>
        <dbReference type="EMBL" id="MBB3089725.1"/>
    </source>
</evidence>
<dbReference type="RefSeq" id="WP_183545761.1">
    <property type="nucleotide sequence ID" value="NZ_BMQT01000009.1"/>
</dbReference>
<name>A0A7W5F906_9ACTN</name>
<dbReference type="GO" id="GO:0004460">
    <property type="term" value="F:L-lactate dehydrogenase (cytochrome) activity"/>
    <property type="evidence" value="ECO:0007669"/>
    <property type="project" value="UniProtKB-EC"/>
</dbReference>
<sequence>MTGTPSRPRTQRRLPRWKELAPLLGVRRWESDRLTRRLQRALTVADLADIARRRTPRSVFDYVDGAAEAGLSLERARHAFARVELDARVLRDVTSVDTSTTILGRRSDLPLILAPTGFTRMMHHEGEPAVARAAATAGIPYTLSTMGTTSPADLMAAAPTGRNWFQLYLWKDRAATLELVESARTAGYDTLVLTVDTPVAGNRLRDARNGLTIPPTLNLRTLLDMSRHPSWWANLLTTEPLEFAALRSFDGTVAELVDTMFDPALTFEDLAWLRDQWAGNLVVKGLQSVEDVRLVVDAGVDGIVVSNHGGRQLDRAATPLELLPAVVDAVDGRCQVFLDTGILSGADIVAALGMGADACMVGRAYLYGLMAGGERGVGRALDLFRSEMTRTMQLMGAASVADLRGRARLRP</sequence>
<dbReference type="PANTHER" id="PTHR10578">
    <property type="entry name" value="S -2-HYDROXY-ACID OXIDASE-RELATED"/>
    <property type="match status" value="1"/>
</dbReference>
<dbReference type="PROSITE" id="PS00557">
    <property type="entry name" value="FMN_HYDROXY_ACID_DH_1"/>
    <property type="match status" value="1"/>
</dbReference>
<dbReference type="SUPFAM" id="SSF51395">
    <property type="entry name" value="FMN-linked oxidoreductases"/>
    <property type="match status" value="1"/>
</dbReference>
<feature type="binding site" evidence="7">
    <location>
        <position position="194"/>
    </location>
    <ligand>
        <name>FMN</name>
        <dbReference type="ChEBI" id="CHEBI:58210"/>
    </ligand>
</feature>
<dbReference type="PANTHER" id="PTHR10578:SF107">
    <property type="entry name" value="2-HYDROXYACID OXIDASE 1"/>
    <property type="match status" value="1"/>
</dbReference>
<feature type="binding site" evidence="7">
    <location>
        <position position="62"/>
    </location>
    <ligand>
        <name>glyoxylate</name>
        <dbReference type="ChEBI" id="CHEBI:36655"/>
    </ligand>
</feature>
<dbReference type="InterPro" id="IPR008259">
    <property type="entry name" value="FMN_hydac_DH_AS"/>
</dbReference>
<dbReference type="EMBL" id="JACHXG010000005">
    <property type="protein sequence ID" value="MBB3089725.1"/>
    <property type="molecule type" value="Genomic_DNA"/>
</dbReference>
<dbReference type="EC" id="1.1.2.3" evidence="9"/>
<proteinExistence type="inferred from homology"/>
<comment type="similarity">
    <text evidence="5">Belongs to the FMN-dependent alpha-hydroxy acid dehydrogenase family.</text>
</comment>
<feature type="binding site" evidence="7">
    <location>
        <position position="284"/>
    </location>
    <ligand>
        <name>FMN</name>
        <dbReference type="ChEBI" id="CHEBI:58210"/>
    </ligand>
</feature>
<protein>
    <submittedName>
        <fullName evidence="9">L-lactate dehydrogenase (Cytochrome)</fullName>
        <ecNumber evidence="9">1.1.2.3</ecNumber>
    </submittedName>
</protein>
<feature type="binding site" evidence="7">
    <location>
        <begin position="362"/>
        <end position="363"/>
    </location>
    <ligand>
        <name>FMN</name>
        <dbReference type="ChEBI" id="CHEBI:58210"/>
    </ligand>
</feature>
<dbReference type="PROSITE" id="PS51349">
    <property type="entry name" value="FMN_HYDROXY_ACID_DH_2"/>
    <property type="match status" value="1"/>
</dbReference>
<evidence type="ECO:0000259" key="8">
    <source>
        <dbReference type="PROSITE" id="PS51349"/>
    </source>
</evidence>
<keyword evidence="10" id="KW-1185">Reference proteome</keyword>
<feature type="binding site" evidence="7">
    <location>
        <position position="168"/>
    </location>
    <ligand>
        <name>glyoxylate</name>
        <dbReference type="ChEBI" id="CHEBI:36655"/>
    </ligand>
</feature>
<dbReference type="Pfam" id="PF01070">
    <property type="entry name" value="FMN_dh"/>
    <property type="match status" value="1"/>
</dbReference>
<feature type="domain" description="FMN hydroxy acid dehydrogenase" evidence="8">
    <location>
        <begin position="36"/>
        <end position="411"/>
    </location>
</feature>
<feature type="binding site" evidence="7">
    <location>
        <position position="203"/>
    </location>
    <ligand>
        <name>glyoxylate</name>
        <dbReference type="ChEBI" id="CHEBI:36655"/>
    </ligand>
</feature>
<dbReference type="InterPro" id="IPR037396">
    <property type="entry name" value="FMN_HAD"/>
</dbReference>
<evidence type="ECO:0000256" key="5">
    <source>
        <dbReference type="ARBA" id="ARBA00024042"/>
    </source>
</evidence>